<keyword evidence="2" id="KW-1185">Reference proteome</keyword>
<sequence>MLTTFSSDILTQTKTRAAHKNFNVWKLRRAASCERQAVPLQSTLARHANNAKDPESKAISEIDCCDIICCKTFPVNEGVASNRPAVIGNVFPIHRTAWNVAPSDFHMLGKMKKLLQVDNCHIAHYVDRLDNTVQCYREQRIREDNIPIPPSSMRDNPCQSKHEVYHGFVVIVPYHFHFTITSPMVGLSNLRKVEITPTDCLLMWHPITTPCSMSLSSLALPSLRLSQTAWDLATREILAGTVGTHTRSRAIHLSVRHNDVCREDTNFRETISPEERLVVALSPLMKTTLLLTSFLLVVRRKREHAANLAGSCSIPAFASKHAENFHPGIVVGICWILNLKEKKLGKWLSRNIKQELDGS</sequence>
<proteinExistence type="predicted"/>
<gene>
    <name evidence="1" type="ORF">PR048_013608</name>
</gene>
<protein>
    <submittedName>
        <fullName evidence="1">Uncharacterized protein</fullName>
    </submittedName>
</protein>
<dbReference type="Proteomes" id="UP001159363">
    <property type="component" value="Chromosome X"/>
</dbReference>
<accession>A0ABQ9HU65</accession>
<evidence type="ECO:0000313" key="2">
    <source>
        <dbReference type="Proteomes" id="UP001159363"/>
    </source>
</evidence>
<comment type="caution">
    <text evidence="1">The sequence shown here is derived from an EMBL/GenBank/DDBJ whole genome shotgun (WGS) entry which is preliminary data.</text>
</comment>
<evidence type="ECO:0000313" key="1">
    <source>
        <dbReference type="EMBL" id="KAJ8887393.1"/>
    </source>
</evidence>
<dbReference type="EMBL" id="JARBHB010000004">
    <property type="protein sequence ID" value="KAJ8887393.1"/>
    <property type="molecule type" value="Genomic_DNA"/>
</dbReference>
<reference evidence="1 2" key="1">
    <citation type="submission" date="2023-02" db="EMBL/GenBank/DDBJ databases">
        <title>LHISI_Scaffold_Assembly.</title>
        <authorList>
            <person name="Stuart O.P."/>
            <person name="Cleave R."/>
            <person name="Magrath M.J.L."/>
            <person name="Mikheyev A.S."/>
        </authorList>
    </citation>
    <scope>NUCLEOTIDE SEQUENCE [LARGE SCALE GENOMIC DNA]</scope>
    <source>
        <strain evidence="1">Daus_M_001</strain>
        <tissue evidence="1">Leg muscle</tissue>
    </source>
</reference>
<organism evidence="1 2">
    <name type="scientific">Dryococelus australis</name>
    <dbReference type="NCBI Taxonomy" id="614101"/>
    <lineage>
        <taxon>Eukaryota</taxon>
        <taxon>Metazoa</taxon>
        <taxon>Ecdysozoa</taxon>
        <taxon>Arthropoda</taxon>
        <taxon>Hexapoda</taxon>
        <taxon>Insecta</taxon>
        <taxon>Pterygota</taxon>
        <taxon>Neoptera</taxon>
        <taxon>Polyneoptera</taxon>
        <taxon>Phasmatodea</taxon>
        <taxon>Verophasmatodea</taxon>
        <taxon>Anareolatae</taxon>
        <taxon>Phasmatidae</taxon>
        <taxon>Eurycanthinae</taxon>
        <taxon>Dryococelus</taxon>
    </lineage>
</organism>
<name>A0ABQ9HU65_9NEOP</name>